<gene>
    <name evidence="12" type="ORF">PISL3812_06681</name>
</gene>
<dbReference type="CDD" id="cd15860">
    <property type="entry name" value="SNARE_USE1"/>
    <property type="match status" value="1"/>
</dbReference>
<dbReference type="GO" id="GO:0005789">
    <property type="term" value="C:endoplasmic reticulum membrane"/>
    <property type="evidence" value="ECO:0007669"/>
    <property type="project" value="UniProtKB-SubCell"/>
</dbReference>
<accession>A0A0U1M2N5</accession>
<evidence type="ECO:0000256" key="9">
    <source>
        <dbReference type="ARBA" id="ARBA00023136"/>
    </source>
</evidence>
<keyword evidence="8 11" id="KW-1133">Transmembrane helix</keyword>
<dbReference type="GO" id="GO:0005484">
    <property type="term" value="F:SNAP receptor activity"/>
    <property type="evidence" value="ECO:0007669"/>
    <property type="project" value="TreeGrafter"/>
</dbReference>
<keyword evidence="6" id="KW-0931">ER-Golgi transport</keyword>
<feature type="compositionally biased region" description="Low complexity" evidence="10">
    <location>
        <begin position="197"/>
        <end position="244"/>
    </location>
</feature>
<keyword evidence="9 11" id="KW-0472">Membrane</keyword>
<name>A0A0U1M2N5_TALIS</name>
<keyword evidence="4 11" id="KW-0812">Transmembrane</keyword>
<dbReference type="PANTHER" id="PTHR13050:SF7">
    <property type="entry name" value="VESICLE TRANSPORT PROTEIN USE1"/>
    <property type="match status" value="1"/>
</dbReference>
<dbReference type="GO" id="GO:0006890">
    <property type="term" value="P:retrograde vesicle-mediated transport, Golgi to endoplasmic reticulum"/>
    <property type="evidence" value="ECO:0007669"/>
    <property type="project" value="TreeGrafter"/>
</dbReference>
<keyword evidence="7" id="KW-0653">Protein transport</keyword>
<dbReference type="STRING" id="28573.A0A0U1M2N5"/>
<dbReference type="OMA" id="YAWIFGL"/>
<protein>
    <submittedName>
        <fullName evidence="12">Uncharacterized protein</fullName>
    </submittedName>
</protein>
<sequence length="343" mass="38143">MAAAVATRPLLPTTTPSHLSSLADDATTTTATYTVDIVNLNNLLSRLEHNIFSSSLDLRLVQQSHLHRTRVGANVEYANTLFTKIERSLPSIKSPETRHQRTTDLAKKRARLARLRERWEEIKTEQEQDGEKEEEEEEEEEGEEDLLAGIAEPVEPVKEEEEEEEGKEEHGRGTRVEEQDEVLAATTSTLRQRRPDTTAMSITASSTTPEQSSSLSPAAAGTSTTGFKPFPTTTTSTTETTLSTHRAEQESLTDSLINLASQLKASSQAFQSSLENEKSILDRAVEGLDRNVTGLDAAGQRMGVLRRMSEGRGWWGRMLMYAWIFGLWLVAIAIVYLGPKLRF</sequence>
<evidence type="ECO:0000256" key="7">
    <source>
        <dbReference type="ARBA" id="ARBA00022927"/>
    </source>
</evidence>
<feature type="transmembrane region" description="Helical" evidence="11">
    <location>
        <begin position="314"/>
        <end position="337"/>
    </location>
</feature>
<dbReference type="Proteomes" id="UP000054383">
    <property type="component" value="Unassembled WGS sequence"/>
</dbReference>
<dbReference type="Pfam" id="PF09753">
    <property type="entry name" value="Use1"/>
    <property type="match status" value="1"/>
</dbReference>
<dbReference type="PANTHER" id="PTHR13050">
    <property type="entry name" value="USE1-LIKE PROTEIN"/>
    <property type="match status" value="1"/>
</dbReference>
<evidence type="ECO:0000256" key="11">
    <source>
        <dbReference type="SAM" id="Phobius"/>
    </source>
</evidence>
<keyword evidence="3" id="KW-0813">Transport</keyword>
<dbReference type="GO" id="GO:0015031">
    <property type="term" value="P:protein transport"/>
    <property type="evidence" value="ECO:0007669"/>
    <property type="project" value="UniProtKB-KW"/>
</dbReference>
<evidence type="ECO:0000256" key="4">
    <source>
        <dbReference type="ARBA" id="ARBA00022692"/>
    </source>
</evidence>
<evidence type="ECO:0000256" key="2">
    <source>
        <dbReference type="ARBA" id="ARBA00007891"/>
    </source>
</evidence>
<proteinExistence type="inferred from homology"/>
<dbReference type="GO" id="GO:0031201">
    <property type="term" value="C:SNARE complex"/>
    <property type="evidence" value="ECO:0007669"/>
    <property type="project" value="TreeGrafter"/>
</dbReference>
<comment type="subcellular location">
    <subcellularLocation>
        <location evidence="1">Endoplasmic reticulum membrane</location>
        <topology evidence="1">Single-pass type IV membrane protein</topology>
    </subcellularLocation>
</comment>
<evidence type="ECO:0000256" key="3">
    <source>
        <dbReference type="ARBA" id="ARBA00022448"/>
    </source>
</evidence>
<feature type="region of interest" description="Disordered" evidence="10">
    <location>
        <begin position="1"/>
        <end position="22"/>
    </location>
</feature>
<evidence type="ECO:0000256" key="1">
    <source>
        <dbReference type="ARBA" id="ARBA00004163"/>
    </source>
</evidence>
<evidence type="ECO:0000313" key="13">
    <source>
        <dbReference type="Proteomes" id="UP000054383"/>
    </source>
</evidence>
<comment type="similarity">
    <text evidence="2">Belongs to the USE1 family.</text>
</comment>
<evidence type="ECO:0000256" key="10">
    <source>
        <dbReference type="SAM" id="MobiDB-lite"/>
    </source>
</evidence>
<evidence type="ECO:0000256" key="5">
    <source>
        <dbReference type="ARBA" id="ARBA00022824"/>
    </source>
</evidence>
<dbReference type="InterPro" id="IPR019150">
    <property type="entry name" value="Vesicle_transport_protein_Use1"/>
</dbReference>
<feature type="compositionally biased region" description="Basic and acidic residues" evidence="10">
    <location>
        <begin position="167"/>
        <end position="177"/>
    </location>
</feature>
<dbReference type="AlphaFoldDB" id="A0A0U1M2N5"/>
<evidence type="ECO:0000256" key="8">
    <source>
        <dbReference type="ARBA" id="ARBA00022989"/>
    </source>
</evidence>
<keyword evidence="5" id="KW-0256">Endoplasmic reticulum</keyword>
<feature type="compositionally biased region" description="Acidic residues" evidence="10">
    <location>
        <begin position="127"/>
        <end position="146"/>
    </location>
</feature>
<organism evidence="12 13">
    <name type="scientific">Talaromyces islandicus</name>
    <name type="common">Penicillium islandicum</name>
    <dbReference type="NCBI Taxonomy" id="28573"/>
    <lineage>
        <taxon>Eukaryota</taxon>
        <taxon>Fungi</taxon>
        <taxon>Dikarya</taxon>
        <taxon>Ascomycota</taxon>
        <taxon>Pezizomycotina</taxon>
        <taxon>Eurotiomycetes</taxon>
        <taxon>Eurotiomycetidae</taxon>
        <taxon>Eurotiales</taxon>
        <taxon>Trichocomaceae</taxon>
        <taxon>Talaromyces</taxon>
        <taxon>Talaromyces sect. Islandici</taxon>
    </lineage>
</organism>
<evidence type="ECO:0000313" key="12">
    <source>
        <dbReference type="EMBL" id="CRG89642.1"/>
    </source>
</evidence>
<dbReference type="EMBL" id="CVMT01000006">
    <property type="protein sequence ID" value="CRG89642.1"/>
    <property type="molecule type" value="Genomic_DNA"/>
</dbReference>
<evidence type="ECO:0000256" key="6">
    <source>
        <dbReference type="ARBA" id="ARBA00022892"/>
    </source>
</evidence>
<dbReference type="OrthoDB" id="3231855at2759"/>
<reference evidence="12 13" key="1">
    <citation type="submission" date="2015-04" db="EMBL/GenBank/DDBJ databases">
        <authorList>
            <person name="Syromyatnikov M.Y."/>
            <person name="Popov V.N."/>
        </authorList>
    </citation>
    <scope>NUCLEOTIDE SEQUENCE [LARGE SCALE GENOMIC DNA]</scope>
    <source>
        <strain evidence="12">WF-38-12</strain>
    </source>
</reference>
<feature type="region of interest" description="Disordered" evidence="10">
    <location>
        <begin position="120"/>
        <end position="248"/>
    </location>
</feature>
<keyword evidence="13" id="KW-1185">Reference proteome</keyword>